<dbReference type="EMBL" id="JARJCM010000180">
    <property type="protein sequence ID" value="KAJ7023860.1"/>
    <property type="molecule type" value="Genomic_DNA"/>
</dbReference>
<sequence length="113" mass="12719">MDVHCSRAQCMLRLGDLADKRGELSTAIEFWKSARPLFERSSQAKDIAQIDLMLMAVEEAQRETLDKLAKLHPPELLLQELSFFDENKSGVEEVELEDRIGTNVAEPFGATVV</sequence>
<proteinExistence type="predicted"/>
<name>A0AAD6SCV9_9AGAR</name>
<gene>
    <name evidence="1" type="ORF">C8F04DRAFT_1192984</name>
</gene>
<organism evidence="1 2">
    <name type="scientific">Mycena alexandri</name>
    <dbReference type="NCBI Taxonomy" id="1745969"/>
    <lineage>
        <taxon>Eukaryota</taxon>
        <taxon>Fungi</taxon>
        <taxon>Dikarya</taxon>
        <taxon>Basidiomycota</taxon>
        <taxon>Agaricomycotina</taxon>
        <taxon>Agaricomycetes</taxon>
        <taxon>Agaricomycetidae</taxon>
        <taxon>Agaricales</taxon>
        <taxon>Marasmiineae</taxon>
        <taxon>Mycenaceae</taxon>
        <taxon>Mycena</taxon>
    </lineage>
</organism>
<accession>A0AAD6SCV9</accession>
<protein>
    <submittedName>
        <fullName evidence="1">Uncharacterized protein</fullName>
    </submittedName>
</protein>
<evidence type="ECO:0000313" key="1">
    <source>
        <dbReference type="EMBL" id="KAJ7023860.1"/>
    </source>
</evidence>
<comment type="caution">
    <text evidence="1">The sequence shown here is derived from an EMBL/GenBank/DDBJ whole genome shotgun (WGS) entry which is preliminary data.</text>
</comment>
<dbReference type="AlphaFoldDB" id="A0AAD6SCV9"/>
<dbReference type="Proteomes" id="UP001218188">
    <property type="component" value="Unassembled WGS sequence"/>
</dbReference>
<evidence type="ECO:0000313" key="2">
    <source>
        <dbReference type="Proteomes" id="UP001218188"/>
    </source>
</evidence>
<reference evidence="1" key="1">
    <citation type="submission" date="2023-03" db="EMBL/GenBank/DDBJ databases">
        <title>Massive genome expansion in bonnet fungi (Mycena s.s.) driven by repeated elements and novel gene families across ecological guilds.</title>
        <authorList>
            <consortium name="Lawrence Berkeley National Laboratory"/>
            <person name="Harder C.B."/>
            <person name="Miyauchi S."/>
            <person name="Viragh M."/>
            <person name="Kuo A."/>
            <person name="Thoen E."/>
            <person name="Andreopoulos B."/>
            <person name="Lu D."/>
            <person name="Skrede I."/>
            <person name="Drula E."/>
            <person name="Henrissat B."/>
            <person name="Morin E."/>
            <person name="Kohler A."/>
            <person name="Barry K."/>
            <person name="LaButti K."/>
            <person name="Morin E."/>
            <person name="Salamov A."/>
            <person name="Lipzen A."/>
            <person name="Mereny Z."/>
            <person name="Hegedus B."/>
            <person name="Baldrian P."/>
            <person name="Stursova M."/>
            <person name="Weitz H."/>
            <person name="Taylor A."/>
            <person name="Grigoriev I.V."/>
            <person name="Nagy L.G."/>
            <person name="Martin F."/>
            <person name="Kauserud H."/>
        </authorList>
    </citation>
    <scope>NUCLEOTIDE SEQUENCE</scope>
    <source>
        <strain evidence="1">CBHHK200</strain>
    </source>
</reference>
<keyword evidence="2" id="KW-1185">Reference proteome</keyword>